<keyword evidence="3" id="KW-1185">Reference proteome</keyword>
<protein>
    <submittedName>
        <fullName evidence="2">Uncharacterized protein</fullName>
    </submittedName>
</protein>
<proteinExistence type="predicted"/>
<accession>A0ABQ7GF71</accession>
<dbReference type="EMBL" id="MU069821">
    <property type="protein sequence ID" value="KAF5833249.1"/>
    <property type="molecule type" value="Genomic_DNA"/>
</dbReference>
<reference evidence="2" key="1">
    <citation type="submission" date="2017-08" db="EMBL/GenBank/DDBJ databases">
        <authorList>
            <person name="Polle J.E."/>
            <person name="Barry K."/>
            <person name="Cushman J."/>
            <person name="Schmutz J."/>
            <person name="Tran D."/>
            <person name="Hathwaick L.T."/>
            <person name="Yim W.C."/>
            <person name="Jenkins J."/>
            <person name="Mckie-Krisberg Z.M."/>
            <person name="Prochnik S."/>
            <person name="Lindquist E."/>
            <person name="Dockter R.B."/>
            <person name="Adam C."/>
            <person name="Molina H."/>
            <person name="Bunkerborg J."/>
            <person name="Jin E."/>
            <person name="Buchheim M."/>
            <person name="Magnuson J."/>
        </authorList>
    </citation>
    <scope>NUCLEOTIDE SEQUENCE</scope>
    <source>
        <strain evidence="2">CCAP 19/18</strain>
    </source>
</reference>
<feature type="compositionally biased region" description="Low complexity" evidence="1">
    <location>
        <begin position="61"/>
        <end position="75"/>
    </location>
</feature>
<evidence type="ECO:0000313" key="3">
    <source>
        <dbReference type="Proteomes" id="UP000815325"/>
    </source>
</evidence>
<gene>
    <name evidence="2" type="ORF">DUNSADRAFT_10487</name>
</gene>
<feature type="region of interest" description="Disordered" evidence="1">
    <location>
        <begin position="52"/>
        <end position="75"/>
    </location>
</feature>
<dbReference type="Proteomes" id="UP000815325">
    <property type="component" value="Unassembled WGS sequence"/>
</dbReference>
<comment type="caution">
    <text evidence="2">The sequence shown here is derived from an EMBL/GenBank/DDBJ whole genome shotgun (WGS) entry which is preliminary data.</text>
</comment>
<sequence>MQAALLSSSAIPDESLLQFMMRGCFDKSELQVSEVTKREIAQHLGVPLEPVLVRDPGTSQTATEAGAKAADDTGAGMRPATVRRAAVALQRAGAKMPVSRREELAGTVREGLQLSGWIHPGGSAPIDPSIALSAVSLNACLLSFVRFSNACLAGPPMRDEGHAESDPAIWIGLWMGGKNKHWSYDREDQ</sequence>
<evidence type="ECO:0000313" key="2">
    <source>
        <dbReference type="EMBL" id="KAF5833249.1"/>
    </source>
</evidence>
<organism evidence="2 3">
    <name type="scientific">Dunaliella salina</name>
    <name type="common">Green alga</name>
    <name type="synonym">Protococcus salinus</name>
    <dbReference type="NCBI Taxonomy" id="3046"/>
    <lineage>
        <taxon>Eukaryota</taxon>
        <taxon>Viridiplantae</taxon>
        <taxon>Chlorophyta</taxon>
        <taxon>core chlorophytes</taxon>
        <taxon>Chlorophyceae</taxon>
        <taxon>CS clade</taxon>
        <taxon>Chlamydomonadales</taxon>
        <taxon>Dunaliellaceae</taxon>
        <taxon>Dunaliella</taxon>
    </lineage>
</organism>
<evidence type="ECO:0000256" key="1">
    <source>
        <dbReference type="SAM" id="MobiDB-lite"/>
    </source>
</evidence>
<name>A0ABQ7GF71_DUNSA</name>